<feature type="non-terminal residue" evidence="2">
    <location>
        <position position="1"/>
    </location>
</feature>
<evidence type="ECO:0000256" key="1">
    <source>
        <dbReference type="SAM" id="Phobius"/>
    </source>
</evidence>
<feature type="transmembrane region" description="Helical" evidence="1">
    <location>
        <begin position="43"/>
        <end position="64"/>
    </location>
</feature>
<gene>
    <name evidence="2" type="ORF">EJB05_11631</name>
</gene>
<keyword evidence="1" id="KW-0812">Transmembrane</keyword>
<feature type="transmembrane region" description="Helical" evidence="1">
    <location>
        <begin position="84"/>
        <end position="104"/>
    </location>
</feature>
<protein>
    <submittedName>
        <fullName evidence="2">Uncharacterized protein</fullName>
    </submittedName>
</protein>
<reference evidence="2 3" key="1">
    <citation type="journal article" date="2019" name="Sci. Rep.">
        <title>A high-quality genome of Eragrostis curvula grass provides insights into Poaceae evolution and supports new strategies to enhance forage quality.</title>
        <authorList>
            <person name="Carballo J."/>
            <person name="Santos B.A.C.M."/>
            <person name="Zappacosta D."/>
            <person name="Garbus I."/>
            <person name="Selva J.P."/>
            <person name="Gallo C.A."/>
            <person name="Diaz A."/>
            <person name="Albertini E."/>
            <person name="Caccamo M."/>
            <person name="Echenique V."/>
        </authorList>
    </citation>
    <scope>NUCLEOTIDE SEQUENCE [LARGE SCALE GENOMIC DNA]</scope>
    <source>
        <strain evidence="3">cv. Victoria</strain>
        <tissue evidence="2">Leaf</tissue>
    </source>
</reference>
<accession>A0A5J9VPH8</accession>
<keyword evidence="1" id="KW-0472">Membrane</keyword>
<sequence>MIPSPSFAEAPEEEDASTMADMDSGLHKEELPDWMSQLYEGGIYALLCCLYSIGILQEPFYIMYSNVLSFLDAFDVISDDLRDSALNLSMLLMSISTIIFRIYATEFFLGVRSLCTIVCVPDVFQYFDVQILCSCLCHAFLTSQGFVTGSDLLIKRKSVVRINNGS</sequence>
<evidence type="ECO:0000313" key="2">
    <source>
        <dbReference type="EMBL" id="TVU38272.1"/>
    </source>
</evidence>
<name>A0A5J9VPH8_9POAL</name>
<dbReference type="EMBL" id="RWGY01000007">
    <property type="protein sequence ID" value="TVU38272.1"/>
    <property type="molecule type" value="Genomic_DNA"/>
</dbReference>
<keyword evidence="3" id="KW-1185">Reference proteome</keyword>
<comment type="caution">
    <text evidence="2">The sequence shown here is derived from an EMBL/GenBank/DDBJ whole genome shotgun (WGS) entry which is preliminary data.</text>
</comment>
<organism evidence="2 3">
    <name type="scientific">Eragrostis curvula</name>
    <name type="common">weeping love grass</name>
    <dbReference type="NCBI Taxonomy" id="38414"/>
    <lineage>
        <taxon>Eukaryota</taxon>
        <taxon>Viridiplantae</taxon>
        <taxon>Streptophyta</taxon>
        <taxon>Embryophyta</taxon>
        <taxon>Tracheophyta</taxon>
        <taxon>Spermatophyta</taxon>
        <taxon>Magnoliopsida</taxon>
        <taxon>Liliopsida</taxon>
        <taxon>Poales</taxon>
        <taxon>Poaceae</taxon>
        <taxon>PACMAD clade</taxon>
        <taxon>Chloridoideae</taxon>
        <taxon>Eragrostideae</taxon>
        <taxon>Eragrostidinae</taxon>
        <taxon>Eragrostis</taxon>
    </lineage>
</organism>
<dbReference type="Proteomes" id="UP000324897">
    <property type="component" value="Chromosome 4"/>
</dbReference>
<evidence type="ECO:0000313" key="3">
    <source>
        <dbReference type="Proteomes" id="UP000324897"/>
    </source>
</evidence>
<dbReference type="AlphaFoldDB" id="A0A5J9VPH8"/>
<keyword evidence="1" id="KW-1133">Transmembrane helix</keyword>
<proteinExistence type="predicted"/>
<dbReference type="Gramene" id="TVU38272">
    <property type="protein sequence ID" value="TVU38272"/>
    <property type="gene ID" value="EJB05_11631"/>
</dbReference>